<protein>
    <submittedName>
        <fullName evidence="1">Uncharacterized protein</fullName>
    </submittedName>
</protein>
<reference evidence="1 2" key="1">
    <citation type="submission" date="2020-06" db="EMBL/GenBank/DDBJ databases">
        <title>Frischella cerana isolated from Apis cerana gut homogenate.</title>
        <authorList>
            <person name="Wolter L.A."/>
            <person name="Suenami S."/>
            <person name="Miyazaki R."/>
        </authorList>
    </citation>
    <scope>NUCLEOTIDE SEQUENCE [LARGE SCALE GENOMIC DNA]</scope>
    <source>
        <strain evidence="1 2">Ac13</strain>
    </source>
</reference>
<accession>A0ABR7QWR9</accession>
<name>A0ABR7QWR9_9GAMM</name>
<proteinExistence type="predicted"/>
<comment type="caution">
    <text evidence="1">The sequence shown here is derived from an EMBL/GenBank/DDBJ whole genome shotgun (WGS) entry which is preliminary data.</text>
</comment>
<gene>
    <name evidence="1" type="ORF">FcAc13_05015</name>
</gene>
<evidence type="ECO:0000313" key="1">
    <source>
        <dbReference type="EMBL" id="MBC9130667.1"/>
    </source>
</evidence>
<dbReference type="RefSeq" id="WP_187755116.1">
    <property type="nucleotide sequence ID" value="NZ_JABURY010000011.1"/>
</dbReference>
<evidence type="ECO:0000313" key="2">
    <source>
        <dbReference type="Proteomes" id="UP000651208"/>
    </source>
</evidence>
<sequence length="124" mass="14482">MTNYTKEQQKMIAEFIETEILPMRSMVNQSLAFSKQDEWVNVKDINEKLKNLKFIRFAEIKNQVGTRFLQQFYDDEYVIARNQTTMENIVININKSLAFSVDAVSDDTFVEVINETTSNNVGDR</sequence>
<dbReference type="EMBL" id="JABURY010000011">
    <property type="protein sequence ID" value="MBC9130667.1"/>
    <property type="molecule type" value="Genomic_DNA"/>
</dbReference>
<organism evidence="1 2">
    <name type="scientific">Frischella japonica</name>
    <dbReference type="NCBI Taxonomy" id="2741544"/>
    <lineage>
        <taxon>Bacteria</taxon>
        <taxon>Pseudomonadati</taxon>
        <taxon>Pseudomonadota</taxon>
        <taxon>Gammaproteobacteria</taxon>
        <taxon>Orbales</taxon>
        <taxon>Orbaceae</taxon>
        <taxon>Frischella</taxon>
    </lineage>
</organism>
<keyword evidence="2" id="KW-1185">Reference proteome</keyword>
<dbReference type="Proteomes" id="UP000651208">
    <property type="component" value="Unassembled WGS sequence"/>
</dbReference>